<feature type="transmembrane region" description="Helical" evidence="1">
    <location>
        <begin position="82"/>
        <end position="99"/>
    </location>
</feature>
<organism evidence="2 3">
    <name type="scientific">Marinirhabdus gelatinilytica</name>
    <dbReference type="NCBI Taxonomy" id="1703343"/>
    <lineage>
        <taxon>Bacteria</taxon>
        <taxon>Pseudomonadati</taxon>
        <taxon>Bacteroidota</taxon>
        <taxon>Flavobacteriia</taxon>
        <taxon>Flavobacteriales</taxon>
        <taxon>Flavobacteriaceae</taxon>
    </lineage>
</organism>
<comment type="caution">
    <text evidence="2">The sequence shown here is derived from an EMBL/GenBank/DDBJ whole genome shotgun (WGS) entry which is preliminary data.</text>
</comment>
<gene>
    <name evidence="2" type="ORF">C8D94_105119</name>
</gene>
<feature type="transmembrane region" description="Helical" evidence="1">
    <location>
        <begin position="234"/>
        <end position="254"/>
    </location>
</feature>
<feature type="transmembrane region" description="Helical" evidence="1">
    <location>
        <begin position="57"/>
        <end position="76"/>
    </location>
</feature>
<evidence type="ECO:0000313" key="2">
    <source>
        <dbReference type="EMBL" id="RDK84274.1"/>
    </source>
</evidence>
<reference evidence="2 3" key="1">
    <citation type="submission" date="2018-07" db="EMBL/GenBank/DDBJ databases">
        <title>Genomic Encyclopedia of Type Strains, Phase IV (KMG-IV): sequencing the most valuable type-strain genomes for metagenomic binning, comparative biology and taxonomic classification.</title>
        <authorList>
            <person name="Goeker M."/>
        </authorList>
    </citation>
    <scope>NUCLEOTIDE SEQUENCE [LARGE SCALE GENOMIC DNA]</scope>
    <source>
        <strain evidence="2 3">DSM 101478</strain>
    </source>
</reference>
<feature type="transmembrane region" description="Helical" evidence="1">
    <location>
        <begin position="204"/>
        <end position="222"/>
    </location>
</feature>
<keyword evidence="1" id="KW-0812">Transmembrane</keyword>
<accession>A0A370Q7E5</accession>
<dbReference type="Proteomes" id="UP000255317">
    <property type="component" value="Unassembled WGS sequence"/>
</dbReference>
<name>A0A370Q7E5_9FLAO</name>
<keyword evidence="3" id="KW-1185">Reference proteome</keyword>
<feature type="transmembrane region" description="Helical" evidence="1">
    <location>
        <begin position="20"/>
        <end position="37"/>
    </location>
</feature>
<keyword evidence="1" id="KW-0472">Membrane</keyword>
<keyword evidence="1" id="KW-1133">Transmembrane helix</keyword>
<protein>
    <recommendedName>
        <fullName evidence="4">UbiA prenyltransferase family protein</fullName>
    </recommendedName>
</protein>
<sequence length="255" mass="28473">MAVVSFALITTIEFDLNVPIAFWVFIFCGTVTGYNFVKYAKIAGLHHRSLANSLRSIQIFSFLCFAALLLSCFFLQMDTLIVTGIFGFFTVFYAVPFLKRKNLRTFSGIKILIVALVWAGVTVFVPMVAAGMTFTTDCWLAFLQRFFLVFVLTLPFEIRDLQYDVAQLKTIPQLLGVKKAKLLGMGLLVGVLLLEGFKDTIVPSSFYSLFCMVGITGIALLAAQKEQSRYYSSFWVEGIPIAGLLLLLLFGHFLA</sequence>
<dbReference type="EMBL" id="QRAO01000005">
    <property type="protein sequence ID" value="RDK84274.1"/>
    <property type="molecule type" value="Genomic_DNA"/>
</dbReference>
<evidence type="ECO:0000313" key="3">
    <source>
        <dbReference type="Proteomes" id="UP000255317"/>
    </source>
</evidence>
<feature type="transmembrane region" description="Helical" evidence="1">
    <location>
        <begin position="111"/>
        <end position="133"/>
    </location>
</feature>
<evidence type="ECO:0000256" key="1">
    <source>
        <dbReference type="SAM" id="Phobius"/>
    </source>
</evidence>
<evidence type="ECO:0008006" key="4">
    <source>
        <dbReference type="Google" id="ProtNLM"/>
    </source>
</evidence>
<proteinExistence type="predicted"/>
<dbReference type="AlphaFoldDB" id="A0A370Q7E5"/>